<dbReference type="InterPro" id="IPR020846">
    <property type="entry name" value="MFS_dom"/>
</dbReference>
<sequence length="528" mass="58686">MLPLSGGDCEPSAESGLLLQSPDNDATQGRSRLEPTNCHRLDSDDTRQRRRGASMFNKYIPVGKYGQYVAALIATASLFVSAQVCSWPTGALPKIIDGSAGFDLTDSQKSWLACLPNIGAVISPIPCGYVMDKIGRKTTLSCSIFFVIASWLVLAFSKNIMFIFAARLIMGMWNGTEYITVSIFIAEVVDPSVRGSLISITGMMFYLGALYVSLISFFSYQTMTLLCIVSPVILFIGFLCIPESPYFYLMHGKRKEAEEAIIWLRGECHPKDLDTMEEAVKEQLKKRGTFKEIVSKASNRKGFFLVEVFKFCSASSATLMLFPFSTQLIPKGWLTPQESHIVLCIAWVVSALISSALMFRFKRRSLMMVSTLGTIVMLSATAVWYYLRDSTDIDTSTTAWLPLMLLVVAVFFETIGIINIPNIIKGEVFPINIKTKACALSCMTACGCEALNYLFFYDINHHIGMYFNFVKSACTAAFSLLVVLFFMIETKGQSLEKIQEMLNAKKPPKGCHDVCDTEMVAIDKVEKT</sequence>
<evidence type="ECO:0000256" key="5">
    <source>
        <dbReference type="SAM" id="MobiDB-lite"/>
    </source>
</evidence>
<feature type="transmembrane region" description="Helical" evidence="6">
    <location>
        <begin position="469"/>
        <end position="488"/>
    </location>
</feature>
<dbReference type="PROSITE" id="PS00217">
    <property type="entry name" value="SUGAR_TRANSPORT_2"/>
    <property type="match status" value="1"/>
</dbReference>
<evidence type="ECO:0000256" key="1">
    <source>
        <dbReference type="ARBA" id="ARBA00004141"/>
    </source>
</evidence>
<organism evidence="8 9">
    <name type="scientific">Nesidiocoris tenuis</name>
    <dbReference type="NCBI Taxonomy" id="355587"/>
    <lineage>
        <taxon>Eukaryota</taxon>
        <taxon>Metazoa</taxon>
        <taxon>Ecdysozoa</taxon>
        <taxon>Arthropoda</taxon>
        <taxon>Hexapoda</taxon>
        <taxon>Insecta</taxon>
        <taxon>Pterygota</taxon>
        <taxon>Neoptera</taxon>
        <taxon>Paraneoptera</taxon>
        <taxon>Hemiptera</taxon>
        <taxon>Heteroptera</taxon>
        <taxon>Panheteroptera</taxon>
        <taxon>Cimicomorpha</taxon>
        <taxon>Miridae</taxon>
        <taxon>Dicyphina</taxon>
        <taxon>Nesidiocoris</taxon>
    </lineage>
</organism>
<evidence type="ECO:0000256" key="2">
    <source>
        <dbReference type="ARBA" id="ARBA00022692"/>
    </source>
</evidence>
<feature type="transmembrane region" description="Helical" evidence="6">
    <location>
        <begin position="399"/>
        <end position="418"/>
    </location>
</feature>
<dbReference type="PANTHER" id="PTHR48021:SF46">
    <property type="entry name" value="MAJOR FACILITATOR SUPERFAMILY (MFS) PROFILE DOMAIN-CONTAINING PROTEIN"/>
    <property type="match status" value="1"/>
</dbReference>
<dbReference type="SUPFAM" id="SSF103473">
    <property type="entry name" value="MFS general substrate transporter"/>
    <property type="match status" value="1"/>
</dbReference>
<dbReference type="Pfam" id="PF00083">
    <property type="entry name" value="Sugar_tr"/>
    <property type="match status" value="1"/>
</dbReference>
<feature type="transmembrane region" description="Helical" evidence="6">
    <location>
        <begin position="223"/>
        <end position="241"/>
    </location>
</feature>
<name>A0ABN7B057_9HEMI</name>
<keyword evidence="9" id="KW-1185">Reference proteome</keyword>
<feature type="transmembrane region" description="Helical" evidence="6">
    <location>
        <begin position="197"/>
        <end position="217"/>
    </location>
</feature>
<dbReference type="PANTHER" id="PTHR48021">
    <property type="match status" value="1"/>
</dbReference>
<keyword evidence="2 6" id="KW-0812">Transmembrane</keyword>
<feature type="transmembrane region" description="Helical" evidence="6">
    <location>
        <begin position="138"/>
        <end position="156"/>
    </location>
</feature>
<dbReference type="InterPro" id="IPR005828">
    <property type="entry name" value="MFS_sugar_transport-like"/>
</dbReference>
<evidence type="ECO:0000256" key="6">
    <source>
        <dbReference type="SAM" id="Phobius"/>
    </source>
</evidence>
<evidence type="ECO:0000313" key="8">
    <source>
        <dbReference type="EMBL" id="BES96959.1"/>
    </source>
</evidence>
<proteinExistence type="predicted"/>
<gene>
    <name evidence="8" type="ORF">NTJ_09772</name>
</gene>
<feature type="transmembrane region" description="Helical" evidence="6">
    <location>
        <begin position="162"/>
        <end position="185"/>
    </location>
</feature>
<evidence type="ECO:0000256" key="3">
    <source>
        <dbReference type="ARBA" id="ARBA00022989"/>
    </source>
</evidence>
<evidence type="ECO:0000313" key="9">
    <source>
        <dbReference type="Proteomes" id="UP001307889"/>
    </source>
</evidence>
<feature type="transmembrane region" description="Helical" evidence="6">
    <location>
        <begin position="303"/>
        <end position="324"/>
    </location>
</feature>
<accession>A0ABN7B057</accession>
<keyword evidence="4 6" id="KW-0472">Membrane</keyword>
<comment type="subcellular location">
    <subcellularLocation>
        <location evidence="1">Membrane</location>
        <topology evidence="1">Multi-pass membrane protein</topology>
    </subcellularLocation>
</comment>
<feature type="domain" description="Major facilitator superfamily (MFS) profile" evidence="7">
    <location>
        <begin position="69"/>
        <end position="491"/>
    </location>
</feature>
<feature type="transmembrane region" description="Helical" evidence="6">
    <location>
        <begin position="68"/>
        <end position="90"/>
    </location>
</feature>
<reference evidence="8 9" key="1">
    <citation type="submission" date="2023-09" db="EMBL/GenBank/DDBJ databases">
        <title>Nesidiocoris tenuis whole genome shotgun sequence.</title>
        <authorList>
            <person name="Shibata T."/>
            <person name="Shimoda M."/>
            <person name="Kobayashi T."/>
            <person name="Uehara T."/>
        </authorList>
    </citation>
    <scope>NUCLEOTIDE SEQUENCE [LARGE SCALE GENOMIC DNA]</scope>
    <source>
        <strain evidence="8 9">Japan</strain>
    </source>
</reference>
<feature type="transmembrane region" description="Helical" evidence="6">
    <location>
        <begin position="438"/>
        <end position="457"/>
    </location>
</feature>
<feature type="compositionally biased region" description="Polar residues" evidence="5">
    <location>
        <begin position="21"/>
        <end position="30"/>
    </location>
</feature>
<protein>
    <submittedName>
        <fullName evidence="8">Facilitated trehalose transporter Tret1-like</fullName>
    </submittedName>
</protein>
<dbReference type="InterPro" id="IPR005829">
    <property type="entry name" value="Sugar_transporter_CS"/>
</dbReference>
<dbReference type="PROSITE" id="PS50850">
    <property type="entry name" value="MFS"/>
    <property type="match status" value="1"/>
</dbReference>
<dbReference type="EMBL" id="AP028915">
    <property type="protein sequence ID" value="BES96959.1"/>
    <property type="molecule type" value="Genomic_DNA"/>
</dbReference>
<evidence type="ECO:0000259" key="7">
    <source>
        <dbReference type="PROSITE" id="PS50850"/>
    </source>
</evidence>
<evidence type="ECO:0000256" key="4">
    <source>
        <dbReference type="ARBA" id="ARBA00023136"/>
    </source>
</evidence>
<dbReference type="InterPro" id="IPR050549">
    <property type="entry name" value="MFS_Trehalose_Transporter"/>
</dbReference>
<dbReference type="Proteomes" id="UP001307889">
    <property type="component" value="Chromosome 7"/>
</dbReference>
<keyword evidence="3 6" id="KW-1133">Transmembrane helix</keyword>
<feature type="compositionally biased region" description="Basic and acidic residues" evidence="5">
    <location>
        <begin position="31"/>
        <end position="46"/>
    </location>
</feature>
<dbReference type="InterPro" id="IPR036259">
    <property type="entry name" value="MFS_trans_sf"/>
</dbReference>
<feature type="region of interest" description="Disordered" evidence="5">
    <location>
        <begin position="1"/>
        <end position="46"/>
    </location>
</feature>
<feature type="transmembrane region" description="Helical" evidence="6">
    <location>
        <begin position="339"/>
        <end position="359"/>
    </location>
</feature>
<dbReference type="Gene3D" id="1.20.1250.20">
    <property type="entry name" value="MFS general substrate transporter like domains"/>
    <property type="match status" value="1"/>
</dbReference>
<feature type="transmembrane region" description="Helical" evidence="6">
    <location>
        <begin position="366"/>
        <end position="387"/>
    </location>
</feature>